<evidence type="ECO:0000313" key="5">
    <source>
        <dbReference type="EMBL" id="CAD7705200.1"/>
    </source>
</evidence>
<dbReference type="InterPro" id="IPR038607">
    <property type="entry name" value="PhoD-like_sf"/>
</dbReference>
<dbReference type="InterPro" id="IPR032093">
    <property type="entry name" value="PhoD_N"/>
</dbReference>
<dbReference type="Proteomes" id="UP000708148">
    <property type="component" value="Unassembled WGS sequence"/>
</dbReference>
<dbReference type="Gene3D" id="2.60.40.380">
    <property type="entry name" value="Purple acid phosphatase-like, N-terminal"/>
    <property type="match status" value="1"/>
</dbReference>
<dbReference type="InterPro" id="IPR029052">
    <property type="entry name" value="Metallo-depent_PP-like"/>
</dbReference>
<evidence type="ECO:0000256" key="1">
    <source>
        <dbReference type="SAM" id="MobiDB-lite"/>
    </source>
</evidence>
<keyword evidence="2" id="KW-0732">Signal</keyword>
<dbReference type="OrthoDB" id="39107at2759"/>
<dbReference type="AlphaFoldDB" id="A0A8S1JBR1"/>
<comment type="caution">
    <text evidence="5">The sequence shown here is derived from an EMBL/GenBank/DDBJ whole genome shotgun (WGS) entry which is preliminary data.</text>
</comment>
<feature type="region of interest" description="Disordered" evidence="1">
    <location>
        <begin position="230"/>
        <end position="253"/>
    </location>
</feature>
<dbReference type="SUPFAM" id="SSF56300">
    <property type="entry name" value="Metallo-dependent phosphatases"/>
    <property type="match status" value="1"/>
</dbReference>
<feature type="chain" id="PRO_5035868603" description="PhoD-like phosphatase metallophosphatase domain-containing protein" evidence="2">
    <location>
        <begin position="16"/>
        <end position="506"/>
    </location>
</feature>
<feature type="domain" description="Phospholipase D N-terminal" evidence="4">
    <location>
        <begin position="22"/>
        <end position="99"/>
    </location>
</feature>
<evidence type="ECO:0000259" key="4">
    <source>
        <dbReference type="Pfam" id="PF16655"/>
    </source>
</evidence>
<name>A0A8S1JBR1_9CHLO</name>
<dbReference type="Pfam" id="PF16655">
    <property type="entry name" value="PhoD_N"/>
    <property type="match status" value="1"/>
</dbReference>
<dbReference type="EMBL" id="CAJHUC010003048">
    <property type="protein sequence ID" value="CAD7705200.1"/>
    <property type="molecule type" value="Genomic_DNA"/>
</dbReference>
<dbReference type="Pfam" id="PF09423">
    <property type="entry name" value="PhoD"/>
    <property type="match status" value="1"/>
</dbReference>
<dbReference type="InterPro" id="IPR052900">
    <property type="entry name" value="Phospholipid_Metab_Enz"/>
</dbReference>
<evidence type="ECO:0000313" key="6">
    <source>
        <dbReference type="Proteomes" id="UP000708148"/>
    </source>
</evidence>
<dbReference type="PANTHER" id="PTHR43606">
    <property type="entry name" value="PHOSPHATASE, PUTATIVE (AFU_ORTHOLOGUE AFUA_6G08710)-RELATED"/>
    <property type="match status" value="1"/>
</dbReference>
<reference evidence="5" key="1">
    <citation type="submission" date="2020-12" db="EMBL/GenBank/DDBJ databases">
        <authorList>
            <person name="Iha C."/>
        </authorList>
    </citation>
    <scope>NUCLEOTIDE SEQUENCE</scope>
</reference>
<gene>
    <name evidence="5" type="ORF">OSTQU699_LOCUS10555</name>
</gene>
<feature type="compositionally biased region" description="Basic and acidic residues" evidence="1">
    <location>
        <begin position="230"/>
        <end position="239"/>
    </location>
</feature>
<proteinExistence type="predicted"/>
<evidence type="ECO:0000259" key="3">
    <source>
        <dbReference type="Pfam" id="PF09423"/>
    </source>
</evidence>
<dbReference type="PANTHER" id="PTHR43606:SF1">
    <property type="entry name" value="PHOD-LIKE PHOSPHATASE METALLOPHOSPHATASE DOMAIN-CONTAINING PROTEIN"/>
    <property type="match status" value="1"/>
</dbReference>
<dbReference type="InterPro" id="IPR018946">
    <property type="entry name" value="PhoD-like_MPP"/>
</dbReference>
<dbReference type="Gene3D" id="3.60.21.70">
    <property type="entry name" value="PhoD-like phosphatase"/>
    <property type="match status" value="1"/>
</dbReference>
<organism evidence="5 6">
    <name type="scientific">Ostreobium quekettii</name>
    <dbReference type="NCBI Taxonomy" id="121088"/>
    <lineage>
        <taxon>Eukaryota</taxon>
        <taxon>Viridiplantae</taxon>
        <taxon>Chlorophyta</taxon>
        <taxon>core chlorophytes</taxon>
        <taxon>Ulvophyceae</taxon>
        <taxon>TCBD clade</taxon>
        <taxon>Bryopsidales</taxon>
        <taxon>Ostreobineae</taxon>
        <taxon>Ostreobiaceae</taxon>
        <taxon>Ostreobium</taxon>
    </lineage>
</organism>
<feature type="domain" description="PhoD-like phosphatase metallophosphatase" evidence="3">
    <location>
        <begin position="142"/>
        <end position="437"/>
    </location>
</feature>
<feature type="signal peptide" evidence="2">
    <location>
        <begin position="1"/>
        <end position="15"/>
    </location>
</feature>
<accession>A0A8S1JBR1</accession>
<evidence type="ECO:0008006" key="7">
    <source>
        <dbReference type="Google" id="ProtNLM"/>
    </source>
</evidence>
<keyword evidence="6" id="KW-1185">Reference proteome</keyword>
<protein>
    <recommendedName>
        <fullName evidence="7">PhoD-like phosphatase metallophosphatase domain-containing protein</fullName>
    </recommendedName>
</protein>
<sequence>MLPLLILALVAAAQAQPFTVTHGVGAGEATTSTVVIWSRTDGAGAYMHVSMTAASSEPLAFVSDETTSANGDYTMRLVATGLAAATEYSYVVCFKAGTEPGCDGLDTGDGIFRTAAPKDVAAAVKIVWGGDLAGQDVCRDAQKGFPIFRPMADESADVGVLSGDMIYADNLCSATGLYGNAQVLGDFNQSANLEAFRAHWAYNRGDALFVEFLEGTQVLVAWDDHEIVNDAGPSHDTRPNRAAGDVDPEPPYAPDAKLTPLALQTMYEWNPFSATVEEPRHYGSFRYGKHVEIFRLDTRLYRDANLLNDTTYFNKTLLGIEQKLWLKNAIAESDATWIIVQSSVPLSIPTGSIRTGRDGWTNGDASSDGPNTATMGGFEQELLEIIDAFKAAGVKNTVWITADVHFAEVFEYPEWAPNFWEGVVGPLNAGLFPKQEFDMTLGGVQRRFGPFGPESFDASVELGYDEVLKWMNYGVLEISESGSLKISVKDVNGMPVYENTVEPMFQ</sequence>
<evidence type="ECO:0000256" key="2">
    <source>
        <dbReference type="SAM" id="SignalP"/>
    </source>
</evidence>